<evidence type="ECO:0000313" key="3">
    <source>
        <dbReference type="Proteomes" id="UP000528460"/>
    </source>
</evidence>
<evidence type="ECO:0000259" key="1">
    <source>
        <dbReference type="PROSITE" id="PS51184"/>
    </source>
</evidence>
<dbReference type="Proteomes" id="UP000528460">
    <property type="component" value="Unassembled WGS sequence"/>
</dbReference>
<evidence type="ECO:0000313" key="2">
    <source>
        <dbReference type="EMBL" id="NOK08685.1"/>
    </source>
</evidence>
<dbReference type="RefSeq" id="WP_171412920.1">
    <property type="nucleotide sequence ID" value="NZ_JABFJW010000032.1"/>
</dbReference>
<reference evidence="2 3" key="1">
    <citation type="submission" date="2020-05" db="EMBL/GenBank/DDBJ databases">
        <authorList>
            <person name="Whitworth D."/>
        </authorList>
    </citation>
    <scope>NUCLEOTIDE SEQUENCE [LARGE SCALE GENOMIC DNA]</scope>
    <source>
        <strain evidence="2 3">CA046A</strain>
    </source>
</reference>
<dbReference type="SMART" id="SM00558">
    <property type="entry name" value="JmjC"/>
    <property type="match status" value="1"/>
</dbReference>
<dbReference type="Pfam" id="PF13621">
    <property type="entry name" value="Cupin_8"/>
    <property type="match status" value="1"/>
</dbReference>
<protein>
    <submittedName>
        <fullName evidence="2">Cupin-like domain-containing protein</fullName>
    </submittedName>
</protein>
<comment type="caution">
    <text evidence="2">The sequence shown here is derived from an EMBL/GenBank/DDBJ whole genome shotgun (WGS) entry which is preliminary data.</text>
</comment>
<feature type="domain" description="JmjC" evidence="1">
    <location>
        <begin position="119"/>
        <end position="266"/>
    </location>
</feature>
<name>A0A7Y4JPB4_9BACT</name>
<dbReference type="InterPro" id="IPR003347">
    <property type="entry name" value="JmjC_dom"/>
</dbReference>
<sequence length="302" mass="34202">MQFPQIERRAGLSDHAFIRDHLRQRRPVVVTDAMRDWAALGKWTPDYLKGLLGDMTVCLQGGGFQETRRMRFADYVDLLPRFESGDVPAGQEVPYLRWSDEDGGFTDALFRCVRDDWARPSFLPARFYLHPHVLRSDPTTLRHPASGIYVSPKGAVTKLHADSGLTNAVLCQVHGRKQCFLISPDQAPLFPDLKSRTPEPWDSPRLREAYAGARVVETVLEPGDILFIPGCWLHEVYTLSASVSLTYNFAHVTEAARYMPFAVHYVASEAARQLSPPVLRRPVQRLLDGYARLGRRLNLEGF</sequence>
<accession>A0A7Y4JPB4</accession>
<organism evidence="2 3">
    <name type="scientific">Corallococcus exercitus</name>
    <dbReference type="NCBI Taxonomy" id="2316736"/>
    <lineage>
        <taxon>Bacteria</taxon>
        <taxon>Pseudomonadati</taxon>
        <taxon>Myxococcota</taxon>
        <taxon>Myxococcia</taxon>
        <taxon>Myxococcales</taxon>
        <taxon>Cystobacterineae</taxon>
        <taxon>Myxococcaceae</taxon>
        <taxon>Corallococcus</taxon>
    </lineage>
</organism>
<dbReference type="EMBL" id="JABFJW010000032">
    <property type="protein sequence ID" value="NOK08685.1"/>
    <property type="molecule type" value="Genomic_DNA"/>
</dbReference>
<dbReference type="Gene3D" id="2.60.120.650">
    <property type="entry name" value="Cupin"/>
    <property type="match status" value="1"/>
</dbReference>
<dbReference type="PROSITE" id="PS51184">
    <property type="entry name" value="JMJC"/>
    <property type="match status" value="1"/>
</dbReference>
<dbReference type="SUPFAM" id="SSF51197">
    <property type="entry name" value="Clavaminate synthase-like"/>
    <property type="match status" value="1"/>
</dbReference>
<dbReference type="PANTHER" id="PTHR12461:SF105">
    <property type="entry name" value="HYPOXIA-INDUCIBLE FACTOR 1-ALPHA INHIBITOR"/>
    <property type="match status" value="1"/>
</dbReference>
<gene>
    <name evidence="2" type="ORF">HNS30_06520</name>
</gene>
<dbReference type="PANTHER" id="PTHR12461">
    <property type="entry name" value="HYPOXIA-INDUCIBLE FACTOR 1 ALPHA INHIBITOR-RELATED"/>
    <property type="match status" value="1"/>
</dbReference>
<dbReference type="InterPro" id="IPR041667">
    <property type="entry name" value="Cupin_8"/>
</dbReference>
<proteinExistence type="predicted"/>
<dbReference type="AlphaFoldDB" id="A0A7Y4JPB4"/>